<accession>A0A6M0Q4F1</accession>
<gene>
    <name evidence="3" type="ORF">G4D63_04985</name>
</gene>
<evidence type="ECO:0000313" key="4">
    <source>
        <dbReference type="Proteomes" id="UP000481043"/>
    </source>
</evidence>
<evidence type="ECO:0000256" key="1">
    <source>
        <dbReference type="SAM" id="Coils"/>
    </source>
</evidence>
<organism evidence="3 4">
    <name type="scientific">Bacillus mesophilus</name>
    <dbReference type="NCBI Taxonomy" id="1808955"/>
    <lineage>
        <taxon>Bacteria</taxon>
        <taxon>Bacillati</taxon>
        <taxon>Bacillota</taxon>
        <taxon>Bacilli</taxon>
        <taxon>Bacillales</taxon>
        <taxon>Bacillaceae</taxon>
        <taxon>Bacillus</taxon>
    </lineage>
</organism>
<keyword evidence="4" id="KW-1185">Reference proteome</keyword>
<name>A0A6M0Q4F1_9BACI</name>
<keyword evidence="2" id="KW-0472">Membrane</keyword>
<keyword evidence="2" id="KW-1133">Transmembrane helix</keyword>
<dbReference type="EMBL" id="JAAIWM010000001">
    <property type="protein sequence ID" value="NEY71094.1"/>
    <property type="molecule type" value="Genomic_DNA"/>
</dbReference>
<dbReference type="RefSeq" id="WP_163178267.1">
    <property type="nucleotide sequence ID" value="NZ_JAAIWM010000001.1"/>
</dbReference>
<protein>
    <submittedName>
        <fullName evidence="3">Uncharacterized protein</fullName>
    </submittedName>
</protein>
<sequence length="520" mass="59098">MDGQILASSLVSLKGTDLRMVYSLLHKTNIGDLLSSKTKDLLSKEKSDHFTLHLEQEVKKLQHKRDEVLQVDLFLEITKLLKLKGTKYSLVKEIEDQSAMIVNEVYGQLQKQDKHFRSFTEKESSSSQLQQMVQYQMSKVFSELDGGFKDFSINDQTKFASQVNDYIQSLPEEKQQVIKEKLGINDLTDEMVRKAIATSGTSIVFAIIVEVSGFAFYTTATSMVATFAGLFGLTLPFGFYTGLTSTIAVLANPLFIIPLLLGGGALLVNHQNKSLKKKLLPIIVMQIALPYMSSGGEDEVSVELFTNEWNGRFNTYKGLQMELNTLEEEQRNLRNLIAQSQLKMKNLHSQVSSEMTQVRVEKQKIYLALKTANVYDLDISPSFSGHKAEYVRIADKIESLQYSKQSNQNGEGLFKRFSNSLSNLSTTFDIKTEEKKLDEHLNLMVEDILSSSHSSCQEERFKVTALQHHIDQLRKEVNLEEKKKKTLESELRIINQNHSSILQQIKKLEKETYGLEDLHV</sequence>
<proteinExistence type="predicted"/>
<dbReference type="Proteomes" id="UP000481043">
    <property type="component" value="Unassembled WGS sequence"/>
</dbReference>
<reference evidence="3 4" key="1">
    <citation type="submission" date="2020-02" db="EMBL/GenBank/DDBJ databases">
        <title>Bacillus aquiflavi sp. nov., isolated from yellow water of strong flavor Chinese baijiu in Yibin region of China.</title>
        <authorList>
            <person name="Xie J."/>
        </authorList>
    </citation>
    <scope>NUCLEOTIDE SEQUENCE [LARGE SCALE GENOMIC DNA]</scope>
    <source>
        <strain evidence="3 4">SA4</strain>
    </source>
</reference>
<comment type="caution">
    <text evidence="3">The sequence shown here is derived from an EMBL/GenBank/DDBJ whole genome shotgun (WGS) entry which is preliminary data.</text>
</comment>
<feature type="transmembrane region" description="Helical" evidence="2">
    <location>
        <begin position="249"/>
        <end position="268"/>
    </location>
</feature>
<dbReference type="AlphaFoldDB" id="A0A6M0Q4F1"/>
<feature type="coiled-coil region" evidence="1">
    <location>
        <begin position="316"/>
        <end position="346"/>
    </location>
</feature>
<feature type="transmembrane region" description="Helical" evidence="2">
    <location>
        <begin position="195"/>
        <end position="217"/>
    </location>
</feature>
<evidence type="ECO:0000256" key="2">
    <source>
        <dbReference type="SAM" id="Phobius"/>
    </source>
</evidence>
<feature type="transmembrane region" description="Helical" evidence="2">
    <location>
        <begin position="224"/>
        <end position="243"/>
    </location>
</feature>
<keyword evidence="1" id="KW-0175">Coiled coil</keyword>
<evidence type="ECO:0000313" key="3">
    <source>
        <dbReference type="EMBL" id="NEY71094.1"/>
    </source>
</evidence>
<keyword evidence="2" id="KW-0812">Transmembrane</keyword>
<feature type="coiled-coil region" evidence="1">
    <location>
        <begin position="463"/>
        <end position="511"/>
    </location>
</feature>